<sequence length="435" mass="49584">MNQTGLNSLHQGDFFWQRLPGQQTIRGLEPGQCYLMGYLSNEQALYRQLNIEHGDQQALLNAAVNKWRHELNRHFIGDYLLISFTGEQLFLTSSARASYTLFYRQSQNEQGQYGLALASNLKQLTQVFDAKINPAQLMQTLALGPLADEHTCFEQISQLQSGETLIWQLATDTSLSHRASLPDAEQLTLAQNSAQPQAERLAPRSTSDIELTKLFNRLPSLAHRLGQPVVDASLAHFDALVQTTDSDTLLLDISWLSARHITCEQSIHSSHNWCKSILKRPLLAQRSQLQHRQQQLVSTYKAAKNELDEKLSFGQWLDLHYVIPAWCQLLQRICRLHGKTLVNPFMHAEQLLPLVKQAHQAPAAYFSLQQVSLANAYDAMQRLFYSGEPETLKLFDLNPLATSRLIRREQDRHRVEQLSVLLLTLDYLTRFHPGN</sequence>
<dbReference type="SUPFAM" id="SSF56235">
    <property type="entry name" value="N-terminal nucleophile aminohydrolases (Ntn hydrolases)"/>
    <property type="match status" value="1"/>
</dbReference>
<evidence type="ECO:0000313" key="2">
    <source>
        <dbReference type="Proteomes" id="UP000032568"/>
    </source>
</evidence>
<organism evidence="1 2">
    <name type="scientific">Thalassomonas actiniarum</name>
    <dbReference type="NCBI Taxonomy" id="485447"/>
    <lineage>
        <taxon>Bacteria</taxon>
        <taxon>Pseudomonadati</taxon>
        <taxon>Pseudomonadota</taxon>
        <taxon>Gammaproteobacteria</taxon>
        <taxon>Alteromonadales</taxon>
        <taxon>Colwelliaceae</taxon>
        <taxon>Thalassomonas</taxon>
    </lineage>
</organism>
<dbReference type="Proteomes" id="UP000032568">
    <property type="component" value="Chromosome pTact"/>
</dbReference>
<evidence type="ECO:0000313" key="1">
    <source>
        <dbReference type="EMBL" id="WDE02319.1"/>
    </source>
</evidence>
<dbReference type="KEGG" id="tact:SG35_031710"/>
<reference evidence="1 2" key="2">
    <citation type="journal article" date="2022" name="Mar. Drugs">
        <title>Bioassay-Guided Fractionation Leads to the Detection of Cholic Acid Generated by the Rare Thalassomonas sp.</title>
        <authorList>
            <person name="Pheiffer F."/>
            <person name="Schneider Y.K."/>
            <person name="Hansen E.H."/>
            <person name="Andersen J.H."/>
            <person name="Isaksson J."/>
            <person name="Busche T."/>
            <person name="R C."/>
            <person name="Kalinowski J."/>
            <person name="Zyl L.V."/>
            <person name="Trindade M."/>
        </authorList>
    </citation>
    <scope>NUCLEOTIDE SEQUENCE [LARGE SCALE GENOMIC DNA]</scope>
    <source>
        <strain evidence="1 2">A5K-106</strain>
    </source>
</reference>
<dbReference type="InterPro" id="IPR029055">
    <property type="entry name" value="Ntn_hydrolases_N"/>
</dbReference>
<dbReference type="AlphaFoldDB" id="A0AAE9YXR5"/>
<accession>A0AAE9YXR5</accession>
<name>A0AAE9YXR5_9GAMM</name>
<reference evidence="1 2" key="1">
    <citation type="journal article" date="2015" name="Genome Announc.">
        <title>Draft Genome Sequences of Marine Isolates of Thalassomonas viridans and Thalassomonas actiniarum.</title>
        <authorList>
            <person name="Olonade I."/>
            <person name="van Zyl L.J."/>
            <person name="Trindade M."/>
        </authorList>
    </citation>
    <scope>NUCLEOTIDE SEQUENCE [LARGE SCALE GENOMIC DNA]</scope>
    <source>
        <strain evidence="1 2">A5K-106</strain>
    </source>
</reference>
<dbReference type="EMBL" id="CP059736">
    <property type="protein sequence ID" value="WDE02319.1"/>
    <property type="molecule type" value="Genomic_DNA"/>
</dbReference>
<protein>
    <submittedName>
        <fullName evidence="1">Uncharacterized protein</fullName>
    </submittedName>
</protein>
<keyword evidence="2" id="KW-1185">Reference proteome</keyword>
<dbReference type="Gene3D" id="3.60.20.10">
    <property type="entry name" value="Glutamine Phosphoribosylpyrophosphate, subunit 1, domain 1"/>
    <property type="match status" value="1"/>
</dbReference>
<gene>
    <name evidence="1" type="ORF">SG35_031710</name>
</gene>
<dbReference type="RefSeq" id="WP_044831157.1">
    <property type="nucleotide sequence ID" value="NZ_CP059736.1"/>
</dbReference>
<proteinExistence type="predicted"/>